<dbReference type="SUPFAM" id="SSF46785">
    <property type="entry name" value="Winged helix' DNA-binding domain"/>
    <property type="match status" value="1"/>
</dbReference>
<evidence type="ECO:0000256" key="2">
    <source>
        <dbReference type="ARBA" id="ARBA00004496"/>
    </source>
</evidence>
<dbReference type="SMART" id="SM00088">
    <property type="entry name" value="PINT"/>
    <property type="match status" value="1"/>
</dbReference>
<dbReference type="Pfam" id="PF10602">
    <property type="entry name" value="RPN7"/>
    <property type="match status" value="1"/>
</dbReference>
<keyword evidence="5" id="KW-0736">Signalosome</keyword>
<dbReference type="GO" id="GO:0005737">
    <property type="term" value="C:cytoplasm"/>
    <property type="evidence" value="ECO:0007669"/>
    <property type="project" value="UniProtKB-SubCell"/>
</dbReference>
<dbReference type="InterPro" id="IPR045135">
    <property type="entry name" value="Rpn7_N"/>
</dbReference>
<keyword evidence="6" id="KW-0539">Nucleus</keyword>
<comment type="subcellular location">
    <subcellularLocation>
        <location evidence="2">Cytoplasm</location>
    </subcellularLocation>
    <subcellularLocation>
        <location evidence="1">Nucleus</location>
    </subcellularLocation>
</comment>
<comment type="similarity">
    <text evidence="3">Belongs to the CSN1 family.</text>
</comment>
<reference evidence="8" key="1">
    <citation type="journal article" date="2020" name="Stud. Mycol.">
        <title>101 Dothideomycetes genomes: a test case for predicting lifestyles and emergence of pathogens.</title>
        <authorList>
            <person name="Haridas S."/>
            <person name="Albert R."/>
            <person name="Binder M."/>
            <person name="Bloem J."/>
            <person name="Labutti K."/>
            <person name="Salamov A."/>
            <person name="Andreopoulos B."/>
            <person name="Baker S."/>
            <person name="Barry K."/>
            <person name="Bills G."/>
            <person name="Bluhm B."/>
            <person name="Cannon C."/>
            <person name="Castanera R."/>
            <person name="Culley D."/>
            <person name="Daum C."/>
            <person name="Ezra D."/>
            <person name="Gonzalez J."/>
            <person name="Henrissat B."/>
            <person name="Kuo A."/>
            <person name="Liang C."/>
            <person name="Lipzen A."/>
            <person name="Lutzoni F."/>
            <person name="Magnuson J."/>
            <person name="Mondo S."/>
            <person name="Nolan M."/>
            <person name="Ohm R."/>
            <person name="Pangilinan J."/>
            <person name="Park H.-J."/>
            <person name="Ramirez L."/>
            <person name="Alfaro M."/>
            <person name="Sun H."/>
            <person name="Tritt A."/>
            <person name="Yoshinaga Y."/>
            <person name="Zwiers L.-H."/>
            <person name="Turgeon B."/>
            <person name="Goodwin S."/>
            <person name="Spatafora J."/>
            <person name="Crous P."/>
            <person name="Grigoriev I."/>
        </authorList>
    </citation>
    <scope>NUCLEOTIDE SEQUENCE</scope>
    <source>
        <strain evidence="8">CBS 116005</strain>
    </source>
</reference>
<dbReference type="PANTHER" id="PTHR14145:SF2">
    <property type="entry name" value="COP9 SIGNALOSOME COMPLEX SUBUNIT 1"/>
    <property type="match status" value="1"/>
</dbReference>
<gene>
    <name evidence="8" type="ORF">EJ03DRAFT_391337</name>
</gene>
<feature type="domain" description="PCI" evidence="7">
    <location>
        <begin position="283"/>
        <end position="470"/>
    </location>
</feature>
<dbReference type="InterPro" id="IPR019585">
    <property type="entry name" value="Rpn7/CSN1"/>
</dbReference>
<sequence>MPTLLLPPRLPPPDNPPPKMRHLAITIAKGETRSHVLAESTPTEIPCTHRRCSYQLRGADLRCCPWIGVCLLSALLPLRLAHIARHCPALARPALALALAAAKRGRDVPLSTRVGRLAARLGCPDLGTPDAAWTARTDAANRRELARMESELRGYKNNLIRESIRMGQEDLASHLLATGGPAPDPANPQAPAGYHAAWQAFGKMRDYCTTPVHVASMNLRLLYTAVLLAVSAQQGGQAAGAHWSAAKLQAGRLKSAGVKEEEQSKLTPIACATAALADLGQGHYRDAAQAFLTTPFEYNGLGPVHGADYGRTVASANDIAVYGGLCALATLTRDRLITQVLGGNFRRFLELEPHVRKAISLFTTAKYQACLDLLRHYYSDWCLDVFLGGPAGGSHTHVDALVARIREKSITAHFSSFSGVSLTSLASTFPPMSSSPTAIEDEVISMIESGRLDARLDVVNGVLVAPRGSARRTTHAEALKAAREVERELLLRLHGVNVVMAGLKVPRALPGGGGLGVKWMVRGRREERRPCEGQHSLIGNVS</sequence>
<dbReference type="GO" id="GO:0008180">
    <property type="term" value="C:COP9 signalosome"/>
    <property type="evidence" value="ECO:0007669"/>
    <property type="project" value="UniProtKB-KW"/>
</dbReference>
<accession>A0A6G1KYQ5</accession>
<dbReference type="InterPro" id="IPR036390">
    <property type="entry name" value="WH_DNA-bd_sf"/>
</dbReference>
<dbReference type="OrthoDB" id="422427at2759"/>
<evidence type="ECO:0000256" key="6">
    <source>
        <dbReference type="ARBA" id="ARBA00023242"/>
    </source>
</evidence>
<evidence type="ECO:0000313" key="8">
    <source>
        <dbReference type="EMBL" id="KAF2765756.1"/>
    </source>
</evidence>
<dbReference type="Proteomes" id="UP000799436">
    <property type="component" value="Unassembled WGS sequence"/>
</dbReference>
<keyword evidence="9" id="KW-1185">Reference proteome</keyword>
<dbReference type="Pfam" id="PF01399">
    <property type="entry name" value="PCI"/>
    <property type="match status" value="1"/>
</dbReference>
<evidence type="ECO:0000256" key="1">
    <source>
        <dbReference type="ARBA" id="ARBA00004123"/>
    </source>
</evidence>
<evidence type="ECO:0000256" key="5">
    <source>
        <dbReference type="ARBA" id="ARBA00022790"/>
    </source>
</evidence>
<dbReference type="PANTHER" id="PTHR14145">
    <property type="entry name" value="26S PROTESOME SUBUNIT 6"/>
    <property type="match status" value="1"/>
</dbReference>
<evidence type="ECO:0000256" key="4">
    <source>
        <dbReference type="ARBA" id="ARBA00022490"/>
    </source>
</evidence>
<proteinExistence type="inferred from homology"/>
<name>A0A6G1KYQ5_9PEZI</name>
<organism evidence="8 9">
    <name type="scientific">Teratosphaeria nubilosa</name>
    <dbReference type="NCBI Taxonomy" id="161662"/>
    <lineage>
        <taxon>Eukaryota</taxon>
        <taxon>Fungi</taxon>
        <taxon>Dikarya</taxon>
        <taxon>Ascomycota</taxon>
        <taxon>Pezizomycotina</taxon>
        <taxon>Dothideomycetes</taxon>
        <taxon>Dothideomycetidae</taxon>
        <taxon>Mycosphaerellales</taxon>
        <taxon>Teratosphaeriaceae</taxon>
        <taxon>Teratosphaeria</taxon>
    </lineage>
</organism>
<dbReference type="InterPro" id="IPR000717">
    <property type="entry name" value="PCI_dom"/>
</dbReference>
<evidence type="ECO:0000313" key="9">
    <source>
        <dbReference type="Proteomes" id="UP000799436"/>
    </source>
</evidence>
<evidence type="ECO:0000256" key="3">
    <source>
        <dbReference type="ARBA" id="ARBA00008793"/>
    </source>
</evidence>
<dbReference type="PROSITE" id="PS50250">
    <property type="entry name" value="PCI"/>
    <property type="match status" value="1"/>
</dbReference>
<evidence type="ECO:0000259" key="7">
    <source>
        <dbReference type="PROSITE" id="PS50250"/>
    </source>
</evidence>
<dbReference type="Gene3D" id="1.25.40.570">
    <property type="match status" value="1"/>
</dbReference>
<dbReference type="AlphaFoldDB" id="A0A6G1KYQ5"/>
<keyword evidence="4" id="KW-0963">Cytoplasm</keyword>
<protein>
    <recommendedName>
        <fullName evidence="7">PCI domain-containing protein</fullName>
    </recommendedName>
</protein>
<dbReference type="EMBL" id="ML995884">
    <property type="protein sequence ID" value="KAF2765756.1"/>
    <property type="molecule type" value="Genomic_DNA"/>
</dbReference>